<dbReference type="RefSeq" id="WP_407286402.1">
    <property type="nucleotide sequence ID" value="NZ_CP147982.1"/>
</dbReference>
<proteinExistence type="predicted"/>
<dbReference type="Proteomes" id="UP001626628">
    <property type="component" value="Chromosome"/>
</dbReference>
<evidence type="ECO:0000259" key="8">
    <source>
        <dbReference type="Pfam" id="PF02384"/>
    </source>
</evidence>
<dbReference type="GO" id="GO:0032259">
    <property type="term" value="P:methylation"/>
    <property type="evidence" value="ECO:0007669"/>
    <property type="project" value="UniProtKB-KW"/>
</dbReference>
<dbReference type="Gene3D" id="3.40.50.150">
    <property type="entry name" value="Vaccinia Virus protein VP39"/>
    <property type="match status" value="1"/>
</dbReference>
<feature type="compositionally biased region" description="Basic residues" evidence="7">
    <location>
        <begin position="24"/>
        <end position="36"/>
    </location>
</feature>
<evidence type="ECO:0000313" key="9">
    <source>
        <dbReference type="EMBL" id="WXK76977.1"/>
    </source>
</evidence>
<feature type="region of interest" description="Disordered" evidence="7">
    <location>
        <begin position="1"/>
        <end position="36"/>
    </location>
</feature>
<dbReference type="SUPFAM" id="SSF53335">
    <property type="entry name" value="S-adenosyl-L-methionine-dependent methyltransferases"/>
    <property type="match status" value="1"/>
</dbReference>
<dbReference type="PANTHER" id="PTHR42933:SF3">
    <property type="entry name" value="TYPE I RESTRICTION ENZYME MJAVIII METHYLASE SUBUNIT"/>
    <property type="match status" value="1"/>
</dbReference>
<dbReference type="InterPro" id="IPR003356">
    <property type="entry name" value="DNA_methylase_A-5"/>
</dbReference>
<evidence type="ECO:0000256" key="1">
    <source>
        <dbReference type="ARBA" id="ARBA00011900"/>
    </source>
</evidence>
<evidence type="ECO:0000313" key="10">
    <source>
        <dbReference type="Proteomes" id="UP001626628"/>
    </source>
</evidence>
<reference evidence="9 10" key="1">
    <citation type="submission" date="2024-03" db="EMBL/GenBank/DDBJ databases">
        <title>The complete genome of Streptomyces sirii sp.nov.</title>
        <authorList>
            <person name="Zakalyukina Y.V."/>
            <person name="Belik A.R."/>
            <person name="Biryukov M.V."/>
            <person name="Baturina O.A."/>
            <person name="Kabilov M.R."/>
        </authorList>
    </citation>
    <scope>NUCLEOTIDE SEQUENCE [LARGE SCALE GENOMIC DNA]</scope>
    <source>
        <strain evidence="9 10">BP-8</strain>
    </source>
</reference>
<dbReference type="InterPro" id="IPR051537">
    <property type="entry name" value="DNA_Adenine_Mtase"/>
</dbReference>
<evidence type="ECO:0000256" key="3">
    <source>
        <dbReference type="ARBA" id="ARBA00022679"/>
    </source>
</evidence>
<dbReference type="GO" id="GO:0008168">
    <property type="term" value="F:methyltransferase activity"/>
    <property type="evidence" value="ECO:0007669"/>
    <property type="project" value="UniProtKB-KW"/>
</dbReference>
<keyword evidence="5" id="KW-0680">Restriction system</keyword>
<keyword evidence="10" id="KW-1185">Reference proteome</keyword>
<keyword evidence="2 9" id="KW-0489">Methyltransferase</keyword>
<accession>A0ABZ2QKC4</accession>
<dbReference type="EC" id="2.1.1.72" evidence="1"/>
<feature type="domain" description="DNA methylase adenine-specific" evidence="8">
    <location>
        <begin position="189"/>
        <end position="290"/>
    </location>
</feature>
<feature type="compositionally biased region" description="Low complexity" evidence="7">
    <location>
        <begin position="9"/>
        <end position="21"/>
    </location>
</feature>
<keyword evidence="4" id="KW-0949">S-adenosyl-L-methionine</keyword>
<evidence type="ECO:0000256" key="5">
    <source>
        <dbReference type="ARBA" id="ARBA00022747"/>
    </source>
</evidence>
<dbReference type="PRINTS" id="PR00507">
    <property type="entry name" value="N12N6MTFRASE"/>
</dbReference>
<protein>
    <recommendedName>
        <fullName evidence="1">site-specific DNA-methyltransferase (adenine-specific)</fullName>
        <ecNumber evidence="1">2.1.1.72</ecNumber>
    </recommendedName>
</protein>
<gene>
    <name evidence="9" type="ORF">WAB15_13755</name>
</gene>
<evidence type="ECO:0000256" key="4">
    <source>
        <dbReference type="ARBA" id="ARBA00022691"/>
    </source>
</evidence>
<sequence>MSDDAPFLPRTATPITTRPAPSWAKKKPLKSKAATRTKVTARKYLAPRDPHEHARKIADNVIEAWYQNYGGNSIEIPLGTVAALALLRNLPGFADWILNLQPHELPQFFKEIYLGHWTKRPDLIDRAIRLHDWAWNPDPDTQQLRAVHAVTNRAISTGLLDLTGHDDPYIRSEADVLSPLLTGLRHKSDKKWRGEYHTPACVSDLMARMLVDKNFAQTNMAIREPAVGSGGMLRSVAQRLRELQLNPHDYTWYGNDVDSLAAACAAVNAIIWDLGPNCHIGCADSLAPEDDYAKTLADAQDAFTQRDKAMGAVTTIIATRQTLRRLDQIITPKEKASA</sequence>
<dbReference type="EMBL" id="CP147982">
    <property type="protein sequence ID" value="WXK76977.1"/>
    <property type="molecule type" value="Genomic_DNA"/>
</dbReference>
<keyword evidence="3" id="KW-0808">Transferase</keyword>
<dbReference type="InterPro" id="IPR029063">
    <property type="entry name" value="SAM-dependent_MTases_sf"/>
</dbReference>
<organism evidence="9 10">
    <name type="scientific">Streptomyces sirii</name>
    <dbReference type="NCBI Taxonomy" id="3127701"/>
    <lineage>
        <taxon>Bacteria</taxon>
        <taxon>Bacillati</taxon>
        <taxon>Actinomycetota</taxon>
        <taxon>Actinomycetes</taxon>
        <taxon>Kitasatosporales</taxon>
        <taxon>Streptomycetaceae</taxon>
        <taxon>Streptomyces</taxon>
    </lineage>
</organism>
<dbReference type="Pfam" id="PF02384">
    <property type="entry name" value="N6_Mtase"/>
    <property type="match status" value="1"/>
</dbReference>
<evidence type="ECO:0000256" key="2">
    <source>
        <dbReference type="ARBA" id="ARBA00022603"/>
    </source>
</evidence>
<evidence type="ECO:0000256" key="6">
    <source>
        <dbReference type="ARBA" id="ARBA00047942"/>
    </source>
</evidence>
<name>A0ABZ2QKC4_9ACTN</name>
<dbReference type="PANTHER" id="PTHR42933">
    <property type="entry name" value="SLR6095 PROTEIN"/>
    <property type="match status" value="1"/>
</dbReference>
<comment type="catalytic activity">
    <reaction evidence="6">
        <text>a 2'-deoxyadenosine in DNA + S-adenosyl-L-methionine = an N(6)-methyl-2'-deoxyadenosine in DNA + S-adenosyl-L-homocysteine + H(+)</text>
        <dbReference type="Rhea" id="RHEA:15197"/>
        <dbReference type="Rhea" id="RHEA-COMP:12418"/>
        <dbReference type="Rhea" id="RHEA-COMP:12419"/>
        <dbReference type="ChEBI" id="CHEBI:15378"/>
        <dbReference type="ChEBI" id="CHEBI:57856"/>
        <dbReference type="ChEBI" id="CHEBI:59789"/>
        <dbReference type="ChEBI" id="CHEBI:90615"/>
        <dbReference type="ChEBI" id="CHEBI:90616"/>
        <dbReference type="EC" id="2.1.1.72"/>
    </reaction>
</comment>
<evidence type="ECO:0000256" key="7">
    <source>
        <dbReference type="SAM" id="MobiDB-lite"/>
    </source>
</evidence>